<keyword evidence="3" id="KW-1015">Disulfide bond</keyword>
<dbReference type="Gene3D" id="3.40.30.10">
    <property type="entry name" value="Glutaredoxin"/>
    <property type="match status" value="1"/>
</dbReference>
<sequence length="348" mass="39669">MQNLKYLLFIGCLFFFFTCNTKEEKKVSVTKIFNGYTITGVNYTDSDSIYLLNKDLNVINKAKIDNQNILLKGEINAPSVAFLKLNKEEDLHTIILENESFNVLFANNSATVLGGKLHQKYADYQNNIHQTAISKSKYVDDTYINENYLNFIEENSTNLLGLHLIQQKALSSKTIGEIQQRIESSTNTELKAYLTDLKANTIITEAAAKIENRPIAKGFSGTNLIGRITTLAQVKRGKKAVLIDFWASWCGPCRVLSPRIKKLYDTYKNQGFDIVTVSQDRSINAWENGVYEDAMENWNHVYDDDNDIAKMYGVRGIPHMVLLDDKGRIIQNKIPIDKLEKELKKIFK</sequence>
<dbReference type="EMBL" id="CP018155">
    <property type="protein sequence ID" value="APG64477.1"/>
    <property type="molecule type" value="Genomic_DNA"/>
</dbReference>
<dbReference type="GO" id="GO:0030313">
    <property type="term" value="C:cell envelope"/>
    <property type="evidence" value="ECO:0007669"/>
    <property type="project" value="UniProtKB-SubCell"/>
</dbReference>
<dbReference type="KEGG" id="ten:LPB136_03465"/>
<dbReference type="PROSITE" id="PS51352">
    <property type="entry name" value="THIOREDOXIN_2"/>
    <property type="match status" value="1"/>
</dbReference>
<name>A0A1L3JH80_9FLAO</name>
<dbReference type="InterPro" id="IPR012336">
    <property type="entry name" value="Thioredoxin-like_fold"/>
</dbReference>
<evidence type="ECO:0000313" key="6">
    <source>
        <dbReference type="EMBL" id="APG64477.1"/>
    </source>
</evidence>
<feature type="domain" description="Thioredoxin" evidence="5">
    <location>
        <begin position="210"/>
        <end position="348"/>
    </location>
</feature>
<comment type="subcellular location">
    <subcellularLocation>
        <location evidence="1">Cell envelope</location>
    </subcellularLocation>
</comment>
<evidence type="ECO:0000256" key="1">
    <source>
        <dbReference type="ARBA" id="ARBA00004196"/>
    </source>
</evidence>
<dbReference type="RefSeq" id="WP_072554804.1">
    <property type="nucleotide sequence ID" value="NZ_CP018155.1"/>
</dbReference>
<keyword evidence="7" id="KW-1185">Reference proteome</keyword>
<evidence type="ECO:0000259" key="5">
    <source>
        <dbReference type="PROSITE" id="PS51352"/>
    </source>
</evidence>
<evidence type="ECO:0000256" key="2">
    <source>
        <dbReference type="ARBA" id="ARBA00022748"/>
    </source>
</evidence>
<dbReference type="Pfam" id="PF13905">
    <property type="entry name" value="Thioredoxin_8"/>
    <property type="match status" value="1"/>
</dbReference>
<dbReference type="PANTHER" id="PTHR42852:SF6">
    <property type="entry name" value="THIOL:DISULFIDE INTERCHANGE PROTEIN DSBE"/>
    <property type="match status" value="1"/>
</dbReference>
<organism evidence="6 7">
    <name type="scientific">Tenacibaculum todarodis</name>
    <dbReference type="NCBI Taxonomy" id="1850252"/>
    <lineage>
        <taxon>Bacteria</taxon>
        <taxon>Pseudomonadati</taxon>
        <taxon>Bacteroidota</taxon>
        <taxon>Flavobacteriia</taxon>
        <taxon>Flavobacteriales</taxon>
        <taxon>Flavobacteriaceae</taxon>
        <taxon>Tenacibaculum</taxon>
    </lineage>
</organism>
<dbReference type="PROSITE" id="PS00194">
    <property type="entry name" value="THIOREDOXIN_1"/>
    <property type="match status" value="1"/>
</dbReference>
<dbReference type="InterPro" id="IPR036249">
    <property type="entry name" value="Thioredoxin-like_sf"/>
</dbReference>
<proteinExistence type="predicted"/>
<dbReference type="GO" id="GO:0017004">
    <property type="term" value="P:cytochrome complex assembly"/>
    <property type="evidence" value="ECO:0007669"/>
    <property type="project" value="UniProtKB-KW"/>
</dbReference>
<accession>A0A1L3JH80</accession>
<reference evidence="6 7" key="1">
    <citation type="submission" date="2016-11" db="EMBL/GenBank/DDBJ databases">
        <title>Tenacibaculum sp. LPB0136, isolated from marine environment.</title>
        <authorList>
            <person name="Kim E."/>
            <person name="Yi H."/>
        </authorList>
    </citation>
    <scope>NUCLEOTIDE SEQUENCE [LARGE SCALE GENOMIC DNA]</scope>
    <source>
        <strain evidence="6 7">LPB0136</strain>
    </source>
</reference>
<keyword evidence="4" id="KW-0676">Redox-active center</keyword>
<evidence type="ECO:0000313" key="7">
    <source>
        <dbReference type="Proteomes" id="UP000181898"/>
    </source>
</evidence>
<dbReference type="InterPro" id="IPR025380">
    <property type="entry name" value="DUF4369"/>
</dbReference>
<dbReference type="AlphaFoldDB" id="A0A1L3JH80"/>
<dbReference type="InterPro" id="IPR050553">
    <property type="entry name" value="Thioredoxin_ResA/DsbE_sf"/>
</dbReference>
<dbReference type="CDD" id="cd02966">
    <property type="entry name" value="TlpA_like_family"/>
    <property type="match status" value="1"/>
</dbReference>
<dbReference type="SUPFAM" id="SSF52833">
    <property type="entry name" value="Thioredoxin-like"/>
    <property type="match status" value="1"/>
</dbReference>
<evidence type="ECO:0000256" key="4">
    <source>
        <dbReference type="ARBA" id="ARBA00023284"/>
    </source>
</evidence>
<dbReference type="PRINTS" id="PR00421">
    <property type="entry name" value="THIOREDOXIN"/>
</dbReference>
<dbReference type="OrthoDB" id="1069091at2"/>
<dbReference type="InterPro" id="IPR017937">
    <property type="entry name" value="Thioredoxin_CS"/>
</dbReference>
<gene>
    <name evidence="6" type="ORF">LPB136_03465</name>
</gene>
<dbReference type="STRING" id="1850252.LPB136_03465"/>
<protein>
    <recommendedName>
        <fullName evidence="5">Thioredoxin domain-containing protein</fullName>
    </recommendedName>
</protein>
<keyword evidence="2" id="KW-0201">Cytochrome c-type biogenesis</keyword>
<dbReference type="PANTHER" id="PTHR42852">
    <property type="entry name" value="THIOL:DISULFIDE INTERCHANGE PROTEIN DSBE"/>
    <property type="match status" value="1"/>
</dbReference>
<dbReference type="InterPro" id="IPR013766">
    <property type="entry name" value="Thioredoxin_domain"/>
</dbReference>
<dbReference type="Proteomes" id="UP000181898">
    <property type="component" value="Chromosome"/>
</dbReference>
<evidence type="ECO:0000256" key="3">
    <source>
        <dbReference type="ARBA" id="ARBA00023157"/>
    </source>
</evidence>
<dbReference type="Pfam" id="PF14289">
    <property type="entry name" value="DUF4369"/>
    <property type="match status" value="1"/>
</dbReference>